<comment type="similarity">
    <text evidence="1">Belongs to the bacterial ribosomal protein bL33 family.</text>
</comment>
<sequence length="75" mass="8540">MGDKKKKAFMFIRLVSEAGTGFFYVKRKSAKRAAEKGLLQFRKCNYVLHFACKLFWMLVGLFTASSVKLSIPGSR</sequence>
<comment type="caution">
    <text evidence="5">The sequence shown here is derived from an EMBL/GenBank/DDBJ whole genome shotgun (WGS) entry which is preliminary data.</text>
</comment>
<gene>
    <name evidence="5" type="ORF">Tsubulata_040085</name>
</gene>
<dbReference type="GO" id="GO:0015934">
    <property type="term" value="C:large ribosomal subunit"/>
    <property type="evidence" value="ECO:0007669"/>
    <property type="project" value="TreeGrafter"/>
</dbReference>
<reference evidence="5" key="2">
    <citation type="journal article" date="2023" name="Plants (Basel)">
        <title>Annotation of the Turnera subulata (Passifloraceae) Draft Genome Reveals the S-Locus Evolved after the Divergence of Turneroideae from Passifloroideae in a Stepwise Manner.</title>
        <authorList>
            <person name="Henning P.M."/>
            <person name="Roalson E.H."/>
            <person name="Mir W."/>
            <person name="McCubbin A.G."/>
            <person name="Shore J.S."/>
        </authorList>
    </citation>
    <scope>NUCLEOTIDE SEQUENCE</scope>
    <source>
        <strain evidence="5">F60SS</strain>
    </source>
</reference>
<dbReference type="OrthoDB" id="275534at2759"/>
<evidence type="ECO:0000256" key="2">
    <source>
        <dbReference type="ARBA" id="ARBA00022980"/>
    </source>
</evidence>
<keyword evidence="4" id="KW-0812">Transmembrane</keyword>
<dbReference type="Proteomes" id="UP001141552">
    <property type="component" value="Unassembled WGS sequence"/>
</dbReference>
<evidence type="ECO:0000256" key="1">
    <source>
        <dbReference type="ARBA" id="ARBA00007596"/>
    </source>
</evidence>
<evidence type="ECO:0000256" key="3">
    <source>
        <dbReference type="ARBA" id="ARBA00023274"/>
    </source>
</evidence>
<keyword evidence="6" id="KW-1185">Reference proteome</keyword>
<keyword evidence="2" id="KW-0689">Ribosomal protein</keyword>
<organism evidence="5 6">
    <name type="scientific">Turnera subulata</name>
    <dbReference type="NCBI Taxonomy" id="218843"/>
    <lineage>
        <taxon>Eukaryota</taxon>
        <taxon>Viridiplantae</taxon>
        <taxon>Streptophyta</taxon>
        <taxon>Embryophyta</taxon>
        <taxon>Tracheophyta</taxon>
        <taxon>Spermatophyta</taxon>
        <taxon>Magnoliopsida</taxon>
        <taxon>eudicotyledons</taxon>
        <taxon>Gunneridae</taxon>
        <taxon>Pentapetalae</taxon>
        <taxon>rosids</taxon>
        <taxon>fabids</taxon>
        <taxon>Malpighiales</taxon>
        <taxon>Passifloraceae</taxon>
        <taxon>Turnera</taxon>
    </lineage>
</organism>
<accession>A0A9Q0FCF9</accession>
<proteinExistence type="inferred from homology"/>
<evidence type="ECO:0000313" key="5">
    <source>
        <dbReference type="EMBL" id="KAJ4828933.1"/>
    </source>
</evidence>
<evidence type="ECO:0008006" key="7">
    <source>
        <dbReference type="Google" id="ProtNLM"/>
    </source>
</evidence>
<dbReference type="Gene3D" id="2.20.28.120">
    <property type="entry name" value="Ribosomal protein L33"/>
    <property type="match status" value="1"/>
</dbReference>
<evidence type="ECO:0000313" key="6">
    <source>
        <dbReference type="Proteomes" id="UP001141552"/>
    </source>
</evidence>
<keyword evidence="3" id="KW-0687">Ribonucleoprotein</keyword>
<dbReference type="GO" id="GO:0003735">
    <property type="term" value="F:structural constituent of ribosome"/>
    <property type="evidence" value="ECO:0007669"/>
    <property type="project" value="TreeGrafter"/>
</dbReference>
<dbReference type="PANTHER" id="PTHR15238:SF1">
    <property type="entry name" value="LARGE RIBOSOMAL SUBUNIT PROTEIN BL33M"/>
    <property type="match status" value="1"/>
</dbReference>
<evidence type="ECO:0000256" key="4">
    <source>
        <dbReference type="SAM" id="Phobius"/>
    </source>
</evidence>
<dbReference type="PANTHER" id="PTHR15238">
    <property type="entry name" value="54S RIBOSOMAL PROTEIN L39, MITOCHONDRIAL"/>
    <property type="match status" value="1"/>
</dbReference>
<reference evidence="5" key="1">
    <citation type="submission" date="2022-02" db="EMBL/GenBank/DDBJ databases">
        <authorList>
            <person name="Henning P.M."/>
            <person name="McCubbin A.G."/>
            <person name="Shore J.S."/>
        </authorList>
    </citation>
    <scope>NUCLEOTIDE SEQUENCE</scope>
    <source>
        <strain evidence="5">F60SS</strain>
        <tissue evidence="5">Leaves</tissue>
    </source>
</reference>
<dbReference type="InterPro" id="IPR038584">
    <property type="entry name" value="Ribosomal_bL33_sf"/>
</dbReference>
<protein>
    <recommendedName>
        <fullName evidence="7">Ribosomal protein L33</fullName>
    </recommendedName>
</protein>
<name>A0A9Q0FCF9_9ROSI</name>
<keyword evidence="4" id="KW-1133">Transmembrane helix</keyword>
<dbReference type="AlphaFoldDB" id="A0A9Q0FCF9"/>
<dbReference type="EMBL" id="JAKUCV010006043">
    <property type="protein sequence ID" value="KAJ4828933.1"/>
    <property type="molecule type" value="Genomic_DNA"/>
</dbReference>
<keyword evidence="4" id="KW-0472">Membrane</keyword>
<feature type="transmembrane region" description="Helical" evidence="4">
    <location>
        <begin position="46"/>
        <end position="67"/>
    </location>
</feature>